<dbReference type="InterPro" id="IPR037066">
    <property type="entry name" value="Plug_dom_sf"/>
</dbReference>
<keyword evidence="9 13" id="KW-0798">TonB box</keyword>
<feature type="domain" description="TonB-dependent receptor-like beta-barrel" evidence="14">
    <location>
        <begin position="309"/>
        <end position="752"/>
    </location>
</feature>
<evidence type="ECO:0000256" key="12">
    <source>
        <dbReference type="PROSITE-ProRule" id="PRU01360"/>
    </source>
</evidence>
<dbReference type="Gene3D" id="2.40.170.20">
    <property type="entry name" value="TonB-dependent receptor, beta-barrel domain"/>
    <property type="match status" value="1"/>
</dbReference>
<keyword evidence="11 12" id="KW-0998">Cell outer membrane</keyword>
<evidence type="ECO:0000256" key="6">
    <source>
        <dbReference type="ARBA" id="ARBA00022729"/>
    </source>
</evidence>
<dbReference type="SUPFAM" id="SSF56935">
    <property type="entry name" value="Porins"/>
    <property type="match status" value="1"/>
</dbReference>
<evidence type="ECO:0000259" key="14">
    <source>
        <dbReference type="Pfam" id="PF00593"/>
    </source>
</evidence>
<dbReference type="GO" id="GO:0009279">
    <property type="term" value="C:cell outer membrane"/>
    <property type="evidence" value="ECO:0007669"/>
    <property type="project" value="UniProtKB-SubCell"/>
</dbReference>
<evidence type="ECO:0000256" key="5">
    <source>
        <dbReference type="ARBA" id="ARBA00022692"/>
    </source>
</evidence>
<keyword evidence="10 12" id="KW-0472">Membrane</keyword>
<dbReference type="InterPro" id="IPR012910">
    <property type="entry name" value="Plug_dom"/>
</dbReference>
<dbReference type="GO" id="GO:0015344">
    <property type="term" value="F:siderophore uptake transmembrane transporter activity"/>
    <property type="evidence" value="ECO:0007669"/>
    <property type="project" value="TreeGrafter"/>
</dbReference>
<dbReference type="InterPro" id="IPR000531">
    <property type="entry name" value="Beta-barrel_TonB"/>
</dbReference>
<protein>
    <submittedName>
        <fullName evidence="16">Iron complex outermembrane receptor protein</fullName>
    </submittedName>
</protein>
<dbReference type="InterPro" id="IPR008969">
    <property type="entry name" value="CarboxyPept-like_regulatory"/>
</dbReference>
<dbReference type="SUPFAM" id="SSF49464">
    <property type="entry name" value="Carboxypeptidase regulatory domain-like"/>
    <property type="match status" value="1"/>
</dbReference>
<dbReference type="Pfam" id="PF07715">
    <property type="entry name" value="Plug"/>
    <property type="match status" value="1"/>
</dbReference>
<keyword evidence="8" id="KW-0406">Ion transport</keyword>
<dbReference type="AlphaFoldDB" id="A0A2W7RNP7"/>
<evidence type="ECO:0000256" key="11">
    <source>
        <dbReference type="ARBA" id="ARBA00023237"/>
    </source>
</evidence>
<dbReference type="PANTHER" id="PTHR32552:SF68">
    <property type="entry name" value="FERRICHROME OUTER MEMBRANE TRANSPORTER_PHAGE RECEPTOR"/>
    <property type="match status" value="1"/>
</dbReference>
<dbReference type="Pfam" id="PF00593">
    <property type="entry name" value="TonB_dep_Rec_b-barrel"/>
    <property type="match status" value="1"/>
</dbReference>
<evidence type="ECO:0000313" key="17">
    <source>
        <dbReference type="Proteomes" id="UP000249720"/>
    </source>
</evidence>
<comment type="similarity">
    <text evidence="12 13">Belongs to the TonB-dependent receptor family.</text>
</comment>
<evidence type="ECO:0000256" key="3">
    <source>
        <dbReference type="ARBA" id="ARBA00022452"/>
    </source>
</evidence>
<accession>A0A2W7RNP7</accession>
<keyword evidence="7" id="KW-0408">Iron</keyword>
<keyword evidence="17" id="KW-1185">Reference proteome</keyword>
<dbReference type="RefSeq" id="WP_111296115.1">
    <property type="nucleotide sequence ID" value="NZ_QKZV01000006.1"/>
</dbReference>
<evidence type="ECO:0000256" key="13">
    <source>
        <dbReference type="RuleBase" id="RU003357"/>
    </source>
</evidence>
<dbReference type="Gene3D" id="2.170.130.10">
    <property type="entry name" value="TonB-dependent receptor, plug domain"/>
    <property type="match status" value="1"/>
</dbReference>
<keyword evidence="5 12" id="KW-0812">Transmembrane</keyword>
<dbReference type="PROSITE" id="PS52016">
    <property type="entry name" value="TONB_DEPENDENT_REC_3"/>
    <property type="match status" value="1"/>
</dbReference>
<reference evidence="16 17" key="1">
    <citation type="submission" date="2018-06" db="EMBL/GenBank/DDBJ databases">
        <title>Genomic Encyclopedia of Archaeal and Bacterial Type Strains, Phase II (KMG-II): from individual species to whole genera.</title>
        <authorList>
            <person name="Goeker M."/>
        </authorList>
    </citation>
    <scope>NUCLEOTIDE SEQUENCE [LARGE SCALE GENOMIC DNA]</scope>
    <source>
        <strain evidence="16 17">DSM 23241</strain>
    </source>
</reference>
<gene>
    <name evidence="16" type="ORF">LX80_02085</name>
</gene>
<dbReference type="PANTHER" id="PTHR32552">
    <property type="entry name" value="FERRICHROME IRON RECEPTOR-RELATED"/>
    <property type="match status" value="1"/>
</dbReference>
<keyword evidence="16" id="KW-0675">Receptor</keyword>
<proteinExistence type="inferred from homology"/>
<evidence type="ECO:0000256" key="7">
    <source>
        <dbReference type="ARBA" id="ARBA00023004"/>
    </source>
</evidence>
<comment type="subcellular location">
    <subcellularLocation>
        <location evidence="1 12">Cell outer membrane</location>
        <topology evidence="1 12">Multi-pass membrane protein</topology>
    </subcellularLocation>
</comment>
<keyword evidence="2 12" id="KW-0813">Transport</keyword>
<dbReference type="InterPro" id="IPR036942">
    <property type="entry name" value="Beta-barrel_TonB_sf"/>
</dbReference>
<dbReference type="Proteomes" id="UP000249720">
    <property type="component" value="Unassembled WGS sequence"/>
</dbReference>
<dbReference type="OrthoDB" id="9761152at2"/>
<feature type="domain" description="TonB-dependent receptor plug" evidence="15">
    <location>
        <begin position="119"/>
        <end position="226"/>
    </location>
</feature>
<evidence type="ECO:0000256" key="1">
    <source>
        <dbReference type="ARBA" id="ARBA00004571"/>
    </source>
</evidence>
<evidence type="ECO:0000256" key="2">
    <source>
        <dbReference type="ARBA" id="ARBA00022448"/>
    </source>
</evidence>
<evidence type="ECO:0000256" key="10">
    <source>
        <dbReference type="ARBA" id="ARBA00023136"/>
    </source>
</evidence>
<dbReference type="InterPro" id="IPR039426">
    <property type="entry name" value="TonB-dep_rcpt-like"/>
</dbReference>
<evidence type="ECO:0000256" key="8">
    <source>
        <dbReference type="ARBA" id="ARBA00023065"/>
    </source>
</evidence>
<organism evidence="16 17">
    <name type="scientific">Hydrotalea sandarakina</name>
    <dbReference type="NCBI Taxonomy" id="1004304"/>
    <lineage>
        <taxon>Bacteria</taxon>
        <taxon>Pseudomonadati</taxon>
        <taxon>Bacteroidota</taxon>
        <taxon>Chitinophagia</taxon>
        <taxon>Chitinophagales</taxon>
        <taxon>Chitinophagaceae</taxon>
        <taxon>Hydrotalea</taxon>
    </lineage>
</organism>
<keyword evidence="4" id="KW-0410">Iron transport</keyword>
<dbReference type="Pfam" id="PF13620">
    <property type="entry name" value="CarboxypepD_reg"/>
    <property type="match status" value="1"/>
</dbReference>
<dbReference type="EMBL" id="QKZV01000006">
    <property type="protein sequence ID" value="PZX61921.1"/>
    <property type="molecule type" value="Genomic_DNA"/>
</dbReference>
<dbReference type="Gene3D" id="2.60.40.1120">
    <property type="entry name" value="Carboxypeptidase-like, regulatory domain"/>
    <property type="match status" value="1"/>
</dbReference>
<evidence type="ECO:0000256" key="4">
    <source>
        <dbReference type="ARBA" id="ARBA00022496"/>
    </source>
</evidence>
<sequence length="794" mass="89933">MKFILGTMVCILSFSGLFSQTKQHPSLSGIIVDEQTKKPIAGAVITIQNRTTTSGDDGHFLIRNLIPGKSSITVNSLGFEKYTNTINLAKEGTTLQIALKGYNLFLQPLEVKAIRAGSKAPFAVTNINEQEIAKTNLGQDIPFLLNQTSSVFVNSDAGNGIGYTDIHIRGTDATRINVTLNGIPYNDAESQGTYWVDLPDFASSLNSIQIQRGVGTSSNGTGAFGATINLSTNEFHEKPYAEVNNSYGSFNSWKNTLKVGSGLLNGHFTVDARLSKISSDGYIDRASSLLQSFALSTAYINKKTSIRFNIFSGKEKTYQAWYGVPDSLLATDRTYNPAGTEKPGTPYDNQTDNYQQDHYQLFFNQELNNNWSFNTALFMTYGRGYYEEYKAAQNFADYGLTPFTIGNTVLDSTDLIRRRWLNNHFYGQIGSLQYKTNKDELTFGGGWTRYEGNHFGNVIWAQYGLYTPNYQYYFYPAVKTDVNFYTKWQHNFAKYWYSFADVQYRTVTHTMNGFEGNGNLDISRKFNFVNPKAGITYSHNTWQAYFSYALGNKEPNRDDFQASLQEQPKAETLHDFELGVSKKNSRFNYSADLYYMLYKNQLVLTGIINDVGAYTRVNVPNSYRMGIELQGAYIFSKWINAQANFSLSRNKIKSFTEYIDNYDTGGQNAVQHTNTDISFSPDMIGAATINIIPEKNITLSFLSKYVSKQYMDNTQNEARSLAGFFTETFRANYTVKNFVFKEWNFILQINNIFNKLYEPNGYTYSYISNNHLYTDNNYFPMAGTNYMLAVNISL</sequence>
<keyword evidence="6" id="KW-0732">Signal</keyword>
<evidence type="ECO:0000313" key="16">
    <source>
        <dbReference type="EMBL" id="PZX61921.1"/>
    </source>
</evidence>
<keyword evidence="3 12" id="KW-1134">Transmembrane beta strand</keyword>
<comment type="caution">
    <text evidence="16">The sequence shown here is derived from an EMBL/GenBank/DDBJ whole genome shotgun (WGS) entry which is preliminary data.</text>
</comment>
<evidence type="ECO:0000259" key="15">
    <source>
        <dbReference type="Pfam" id="PF07715"/>
    </source>
</evidence>
<name>A0A2W7RNP7_9BACT</name>
<evidence type="ECO:0000256" key="9">
    <source>
        <dbReference type="ARBA" id="ARBA00023077"/>
    </source>
</evidence>